<dbReference type="Proteomes" id="UP000000845">
    <property type="component" value="Chromosome"/>
</dbReference>
<dbReference type="GO" id="GO:0003677">
    <property type="term" value="F:DNA binding"/>
    <property type="evidence" value="ECO:0007669"/>
    <property type="project" value="UniProtKB-KW"/>
</dbReference>
<feature type="domain" description="HTH gntR-type" evidence="4">
    <location>
        <begin position="10"/>
        <end position="78"/>
    </location>
</feature>
<dbReference type="GO" id="GO:0003700">
    <property type="term" value="F:DNA-binding transcription factor activity"/>
    <property type="evidence" value="ECO:0007669"/>
    <property type="project" value="InterPro"/>
</dbReference>
<organism evidence="5 6">
    <name type="scientific">Sebaldella termitidis (strain ATCC 33386 / NCTC 11300)</name>
    <dbReference type="NCBI Taxonomy" id="526218"/>
    <lineage>
        <taxon>Bacteria</taxon>
        <taxon>Fusobacteriati</taxon>
        <taxon>Fusobacteriota</taxon>
        <taxon>Fusobacteriia</taxon>
        <taxon>Fusobacteriales</taxon>
        <taxon>Leptotrichiaceae</taxon>
        <taxon>Sebaldella</taxon>
    </lineage>
</organism>
<dbReference type="InterPro" id="IPR036388">
    <property type="entry name" value="WH-like_DNA-bd_sf"/>
</dbReference>
<dbReference type="InterPro" id="IPR050679">
    <property type="entry name" value="Bact_HTH_transcr_reg"/>
</dbReference>
<dbReference type="EMBL" id="CP001739">
    <property type="protein sequence ID" value="ACZ10311.1"/>
    <property type="molecule type" value="Genomic_DNA"/>
</dbReference>
<keyword evidence="1" id="KW-0805">Transcription regulation</keyword>
<dbReference type="SMART" id="SM00345">
    <property type="entry name" value="HTH_GNTR"/>
    <property type="match status" value="1"/>
</dbReference>
<evidence type="ECO:0000313" key="5">
    <source>
        <dbReference type="EMBL" id="ACZ10311.1"/>
    </source>
</evidence>
<dbReference type="SMART" id="SM00866">
    <property type="entry name" value="UTRA"/>
    <property type="match status" value="1"/>
</dbReference>
<keyword evidence="2" id="KW-0238">DNA-binding</keyword>
<dbReference type="PRINTS" id="PR00035">
    <property type="entry name" value="HTHGNTR"/>
</dbReference>
<dbReference type="SUPFAM" id="SSF46785">
    <property type="entry name" value="Winged helix' DNA-binding domain"/>
    <property type="match status" value="1"/>
</dbReference>
<keyword evidence="3" id="KW-0804">Transcription</keyword>
<protein>
    <submittedName>
        <fullName evidence="5">Transcriptional regulator, GntR family</fullName>
    </submittedName>
</protein>
<evidence type="ECO:0000259" key="4">
    <source>
        <dbReference type="PROSITE" id="PS50949"/>
    </source>
</evidence>
<name>D1AQQ1_SEBTE</name>
<gene>
    <name evidence="5" type="ordered locus">Sterm_3472</name>
</gene>
<dbReference type="InterPro" id="IPR011663">
    <property type="entry name" value="UTRA"/>
</dbReference>
<proteinExistence type="predicted"/>
<dbReference type="PROSITE" id="PS50949">
    <property type="entry name" value="HTH_GNTR"/>
    <property type="match status" value="1"/>
</dbReference>
<dbReference type="GO" id="GO:0045892">
    <property type="term" value="P:negative regulation of DNA-templated transcription"/>
    <property type="evidence" value="ECO:0007669"/>
    <property type="project" value="TreeGrafter"/>
</dbReference>
<dbReference type="STRING" id="526218.Sterm_3472"/>
<dbReference type="eggNOG" id="COG2188">
    <property type="taxonomic scope" value="Bacteria"/>
</dbReference>
<accession>D1AQQ1</accession>
<evidence type="ECO:0000313" key="6">
    <source>
        <dbReference type="Proteomes" id="UP000000845"/>
    </source>
</evidence>
<dbReference type="PANTHER" id="PTHR44846">
    <property type="entry name" value="MANNOSYL-D-GLYCERATE TRANSPORT/METABOLISM SYSTEM REPRESSOR MNGR-RELATED"/>
    <property type="match status" value="1"/>
</dbReference>
<dbReference type="InterPro" id="IPR036390">
    <property type="entry name" value="WH_DNA-bd_sf"/>
</dbReference>
<dbReference type="InterPro" id="IPR028978">
    <property type="entry name" value="Chorismate_lyase_/UTRA_dom_sf"/>
</dbReference>
<reference evidence="5 6" key="2">
    <citation type="journal article" date="2010" name="Stand. Genomic Sci.">
        <title>Complete genome sequence of Sebaldella termitidis type strain (NCTC 11300).</title>
        <authorList>
            <person name="Harmon-Smith M."/>
            <person name="Celia L."/>
            <person name="Chertkov O."/>
            <person name="Lapidus A."/>
            <person name="Copeland A."/>
            <person name="Glavina Del Rio T."/>
            <person name="Nolan M."/>
            <person name="Lucas S."/>
            <person name="Tice H."/>
            <person name="Cheng J.F."/>
            <person name="Han C."/>
            <person name="Detter J.C."/>
            <person name="Bruce D."/>
            <person name="Goodwin L."/>
            <person name="Pitluck S."/>
            <person name="Pati A."/>
            <person name="Liolios K."/>
            <person name="Ivanova N."/>
            <person name="Mavromatis K."/>
            <person name="Mikhailova N."/>
            <person name="Chen A."/>
            <person name="Palaniappan K."/>
            <person name="Land M."/>
            <person name="Hauser L."/>
            <person name="Chang Y.J."/>
            <person name="Jeffries C.D."/>
            <person name="Brettin T."/>
            <person name="Goker M."/>
            <person name="Beck B."/>
            <person name="Bristow J."/>
            <person name="Eisen J.A."/>
            <person name="Markowitz V."/>
            <person name="Hugenholtz P."/>
            <person name="Kyrpides N.C."/>
            <person name="Klenk H.P."/>
            <person name="Chen F."/>
        </authorList>
    </citation>
    <scope>NUCLEOTIDE SEQUENCE [LARGE SCALE GENOMIC DNA]</scope>
    <source>
        <strain evidence="6">ATCC 33386 / NCTC 11300</strain>
    </source>
</reference>
<dbReference type="SUPFAM" id="SSF64288">
    <property type="entry name" value="Chorismate lyase-like"/>
    <property type="match status" value="1"/>
</dbReference>
<dbReference type="RefSeq" id="WP_012862893.1">
    <property type="nucleotide sequence ID" value="NC_013517.1"/>
</dbReference>
<dbReference type="KEGG" id="str:Sterm_3472"/>
<dbReference type="CDD" id="cd07377">
    <property type="entry name" value="WHTH_GntR"/>
    <property type="match status" value="1"/>
</dbReference>
<dbReference type="Gene3D" id="1.10.10.10">
    <property type="entry name" value="Winged helix-like DNA-binding domain superfamily/Winged helix DNA-binding domain"/>
    <property type="match status" value="1"/>
</dbReference>
<sequence>MDTLNNETSELLYKQLANIIRNDIFEGRFKQDERIPSEFDLSHIYKISRSTVRKAISLLSEEGLLVKIHGKGTFVASPKFKNSSSTFLSFTENVDAMGKSLITNTISRYYETATPDQKRFFQLDGAEELLKIIRLRSIEALPICVETTWFTKDYDSLLTKNLNGSLYSVLRKDYEIEPSAGSKTIELCYASAQEAELLDVPRGSALMLVEDYVYDSYNKPLHITKQVVRGDKFKYALK</sequence>
<dbReference type="HOGENOM" id="CLU_063236_2_1_0"/>
<dbReference type="Gene3D" id="3.40.1410.10">
    <property type="entry name" value="Chorismate lyase-like"/>
    <property type="match status" value="1"/>
</dbReference>
<evidence type="ECO:0000256" key="3">
    <source>
        <dbReference type="ARBA" id="ARBA00023163"/>
    </source>
</evidence>
<reference evidence="6" key="1">
    <citation type="submission" date="2009-09" db="EMBL/GenBank/DDBJ databases">
        <title>The complete chromosome of Sebaldella termitidis ATCC 33386.</title>
        <authorList>
            <consortium name="US DOE Joint Genome Institute (JGI-PGF)"/>
            <person name="Lucas S."/>
            <person name="Copeland A."/>
            <person name="Lapidus A."/>
            <person name="Glavina del Rio T."/>
            <person name="Dalin E."/>
            <person name="Tice H."/>
            <person name="Bruce D."/>
            <person name="Goodwin L."/>
            <person name="Pitluck S."/>
            <person name="Kyrpides N."/>
            <person name="Mavromatis K."/>
            <person name="Ivanova N."/>
            <person name="Mikhailova N."/>
            <person name="Sims D."/>
            <person name="Meincke L."/>
            <person name="Brettin T."/>
            <person name="Detter J.C."/>
            <person name="Han C."/>
            <person name="Larimer F."/>
            <person name="Land M."/>
            <person name="Hauser L."/>
            <person name="Markowitz V."/>
            <person name="Cheng J.F."/>
            <person name="Hugenholtz P."/>
            <person name="Woyke T."/>
            <person name="Wu D."/>
            <person name="Eisen J.A."/>
        </authorList>
    </citation>
    <scope>NUCLEOTIDE SEQUENCE [LARGE SCALE GENOMIC DNA]</scope>
    <source>
        <strain evidence="6">ATCC 33386 / NCTC 11300</strain>
    </source>
</reference>
<dbReference type="PANTHER" id="PTHR44846:SF1">
    <property type="entry name" value="MANNOSYL-D-GLYCERATE TRANSPORT_METABOLISM SYSTEM REPRESSOR MNGR-RELATED"/>
    <property type="match status" value="1"/>
</dbReference>
<dbReference type="Pfam" id="PF00392">
    <property type="entry name" value="GntR"/>
    <property type="match status" value="1"/>
</dbReference>
<evidence type="ECO:0000256" key="2">
    <source>
        <dbReference type="ARBA" id="ARBA00023125"/>
    </source>
</evidence>
<dbReference type="AlphaFoldDB" id="D1AQQ1"/>
<evidence type="ECO:0000256" key="1">
    <source>
        <dbReference type="ARBA" id="ARBA00023015"/>
    </source>
</evidence>
<dbReference type="Pfam" id="PF07702">
    <property type="entry name" value="UTRA"/>
    <property type="match status" value="1"/>
</dbReference>
<keyword evidence="6" id="KW-1185">Reference proteome</keyword>
<dbReference type="InterPro" id="IPR000524">
    <property type="entry name" value="Tscrpt_reg_HTH_GntR"/>
</dbReference>